<comment type="caution">
    <text evidence="8">The sequence shown here is derived from an EMBL/GenBank/DDBJ whole genome shotgun (WGS) entry which is preliminary data.</text>
</comment>
<dbReference type="GO" id="GO:0008138">
    <property type="term" value="F:protein tyrosine/serine/threonine phosphatase activity"/>
    <property type="evidence" value="ECO:0007669"/>
    <property type="project" value="InterPro"/>
</dbReference>
<evidence type="ECO:0008006" key="10">
    <source>
        <dbReference type="Google" id="ProtNLM"/>
    </source>
</evidence>
<protein>
    <recommendedName>
        <fullName evidence="10">Protein-tyrosine-phosphatase</fullName>
    </recommendedName>
</protein>
<dbReference type="InterPro" id="IPR020422">
    <property type="entry name" value="TYR_PHOSPHATASE_DUAL_dom"/>
</dbReference>
<evidence type="ECO:0000313" key="7">
    <source>
        <dbReference type="EMBL" id="CAF0724733.1"/>
    </source>
</evidence>
<evidence type="ECO:0000256" key="2">
    <source>
        <dbReference type="ARBA" id="ARBA00022801"/>
    </source>
</evidence>
<keyword evidence="2" id="KW-0378">Hydrolase</keyword>
<keyword evidence="3" id="KW-0904">Protein phosphatase</keyword>
<dbReference type="InterPro" id="IPR016130">
    <property type="entry name" value="Tyr_Pase_AS"/>
</dbReference>
<dbReference type="CDD" id="cd14498">
    <property type="entry name" value="DSP"/>
    <property type="match status" value="1"/>
</dbReference>
<dbReference type="PROSITE" id="PS50056">
    <property type="entry name" value="TYR_PHOSPHATASE_2"/>
    <property type="match status" value="1"/>
</dbReference>
<dbReference type="Proteomes" id="UP000663854">
    <property type="component" value="Unassembled WGS sequence"/>
</dbReference>
<evidence type="ECO:0000259" key="6">
    <source>
        <dbReference type="PROSITE" id="PS50056"/>
    </source>
</evidence>
<evidence type="ECO:0000256" key="1">
    <source>
        <dbReference type="ARBA" id="ARBA00008601"/>
    </source>
</evidence>
<evidence type="ECO:0000313" key="8">
    <source>
        <dbReference type="EMBL" id="CAF0880131.1"/>
    </source>
</evidence>
<dbReference type="SMART" id="SM00195">
    <property type="entry name" value="DSPc"/>
    <property type="match status" value="1"/>
</dbReference>
<evidence type="ECO:0000256" key="3">
    <source>
        <dbReference type="ARBA" id="ARBA00022912"/>
    </source>
</evidence>
<sequence length="333" mass="38421">MEFGADLIDDRVWLGSLAAMENTIALDSLHITHILSLINSELPINENDNIIRKHIRVEDDETTDLLTEFDSCYDFIDKALSENSTNNVLIHCLAGVSRSATIACMWLMRRHKLSANDALKRLKLARSSIHPNMSFAAQLYLFEQMNNQFDVNHGLYKEFHFERARALYIDHDTDIEGIDKKNELRQQFRKAFTLPYGHATCTETETYMCRQCQNELFTNADLSRHSEGVGLYNWFMKYGNEKLFKLLSEVECHREVFTHCLEWLMIQIDTPENSHSDSIKCPKCSVIIGNYNLNGTKCSCGRWVMPAFHFDIDKIEQKTVTKINIETKSVSSS</sequence>
<dbReference type="Pfam" id="PF00782">
    <property type="entry name" value="DSPc"/>
    <property type="match status" value="1"/>
</dbReference>
<dbReference type="PIRSF" id="PIRSF000941">
    <property type="entry name" value="DUSP12"/>
    <property type="match status" value="1"/>
</dbReference>
<dbReference type="InterPro" id="IPR000340">
    <property type="entry name" value="Dual-sp_phosphatase_cat-dom"/>
</dbReference>
<dbReference type="SUPFAM" id="SSF52799">
    <property type="entry name" value="(Phosphotyrosine protein) phosphatases II"/>
    <property type="match status" value="1"/>
</dbReference>
<organism evidence="8 9">
    <name type="scientific">Rotaria sordida</name>
    <dbReference type="NCBI Taxonomy" id="392033"/>
    <lineage>
        <taxon>Eukaryota</taxon>
        <taxon>Metazoa</taxon>
        <taxon>Spiralia</taxon>
        <taxon>Gnathifera</taxon>
        <taxon>Rotifera</taxon>
        <taxon>Eurotatoria</taxon>
        <taxon>Bdelloidea</taxon>
        <taxon>Philodinida</taxon>
        <taxon>Philodinidae</taxon>
        <taxon>Rotaria</taxon>
    </lineage>
</organism>
<dbReference type="AlphaFoldDB" id="A0A813XXR0"/>
<dbReference type="PROSITE" id="PS50054">
    <property type="entry name" value="TYR_PHOSPHATASE_DUAL"/>
    <property type="match status" value="1"/>
</dbReference>
<comment type="similarity">
    <text evidence="1">Belongs to the protein-tyrosine phosphatase family. Non-receptor class dual specificity subfamily.</text>
</comment>
<evidence type="ECO:0000313" key="9">
    <source>
        <dbReference type="Proteomes" id="UP000663870"/>
    </source>
</evidence>
<dbReference type="InterPro" id="IPR000387">
    <property type="entry name" value="Tyr_Pase_dom"/>
</dbReference>
<evidence type="ECO:0000256" key="4">
    <source>
        <dbReference type="PIRSR" id="PIRSR000941-50"/>
    </source>
</evidence>
<feature type="active site" description="Phosphocysteine intermediate" evidence="4">
    <location>
        <position position="92"/>
    </location>
</feature>
<proteinExistence type="inferred from homology"/>
<dbReference type="PANTHER" id="PTHR45848">
    <property type="entry name" value="DUAL SPECIFICITY PROTEIN PHOSPHATASE 12 FAMILY MEMBER"/>
    <property type="match status" value="1"/>
</dbReference>
<evidence type="ECO:0000259" key="5">
    <source>
        <dbReference type="PROSITE" id="PS50054"/>
    </source>
</evidence>
<dbReference type="EMBL" id="CAJNOL010000141">
    <property type="protein sequence ID" value="CAF0880131.1"/>
    <property type="molecule type" value="Genomic_DNA"/>
</dbReference>
<dbReference type="PROSITE" id="PS00383">
    <property type="entry name" value="TYR_PHOSPHATASE_1"/>
    <property type="match status" value="1"/>
</dbReference>
<accession>A0A813XXR0</accession>
<dbReference type="InterPro" id="IPR016278">
    <property type="entry name" value="DUSP12"/>
</dbReference>
<dbReference type="InterPro" id="IPR029021">
    <property type="entry name" value="Prot-tyrosine_phosphatase-like"/>
</dbReference>
<feature type="domain" description="Tyrosine-protein phosphatase" evidence="5">
    <location>
        <begin position="4"/>
        <end position="148"/>
    </location>
</feature>
<keyword evidence="9" id="KW-1185">Reference proteome</keyword>
<gene>
    <name evidence="8" type="ORF">JXQ802_LOCUS8111</name>
    <name evidence="7" type="ORF">PYM288_LOCUS468</name>
</gene>
<name>A0A813XXR0_9BILA</name>
<dbReference type="Proteomes" id="UP000663870">
    <property type="component" value="Unassembled WGS sequence"/>
</dbReference>
<dbReference type="EMBL" id="CAJNOH010000002">
    <property type="protein sequence ID" value="CAF0724733.1"/>
    <property type="molecule type" value="Genomic_DNA"/>
</dbReference>
<feature type="domain" description="Tyrosine specific protein phosphatases" evidence="6">
    <location>
        <begin position="73"/>
        <end position="129"/>
    </location>
</feature>
<dbReference type="Gene3D" id="3.90.190.10">
    <property type="entry name" value="Protein tyrosine phosphatase superfamily"/>
    <property type="match status" value="1"/>
</dbReference>
<reference evidence="8" key="1">
    <citation type="submission" date="2021-02" db="EMBL/GenBank/DDBJ databases">
        <authorList>
            <person name="Nowell W R."/>
        </authorList>
    </citation>
    <scope>NUCLEOTIDE SEQUENCE</scope>
</reference>